<keyword evidence="7" id="KW-0560">Oxidoreductase</keyword>
<feature type="domain" description="Auxiliary Activity family 9 catalytic" evidence="18">
    <location>
        <begin position="18"/>
        <end position="222"/>
    </location>
</feature>
<evidence type="ECO:0000256" key="8">
    <source>
        <dbReference type="ARBA" id="ARBA00023008"/>
    </source>
</evidence>
<dbReference type="GO" id="GO:0016787">
    <property type="term" value="F:hydrolase activity"/>
    <property type="evidence" value="ECO:0007669"/>
    <property type="project" value="UniProtKB-KW"/>
</dbReference>
<gene>
    <name evidence="19" type="ORF">QBC33DRAFT_491336</name>
</gene>
<dbReference type="Proteomes" id="UP001244011">
    <property type="component" value="Unassembled WGS sequence"/>
</dbReference>
<dbReference type="EMBL" id="MU839007">
    <property type="protein sequence ID" value="KAK1767863.1"/>
    <property type="molecule type" value="Genomic_DNA"/>
</dbReference>
<feature type="signal peptide" evidence="17">
    <location>
        <begin position="1"/>
        <end position="17"/>
    </location>
</feature>
<feature type="compositionally biased region" description="Basic residues" evidence="16">
    <location>
        <begin position="291"/>
        <end position="301"/>
    </location>
</feature>
<dbReference type="CDD" id="cd21175">
    <property type="entry name" value="LPMO_AA9"/>
    <property type="match status" value="1"/>
</dbReference>
<keyword evidence="19" id="KW-0378">Hydrolase</keyword>
<evidence type="ECO:0000256" key="12">
    <source>
        <dbReference type="ARBA" id="ARBA00023326"/>
    </source>
</evidence>
<evidence type="ECO:0000313" key="20">
    <source>
        <dbReference type="Proteomes" id="UP001244011"/>
    </source>
</evidence>
<feature type="chain" id="PRO_5042557347" description="lytic cellulose monooxygenase (C4-dehydrogenating)" evidence="17">
    <location>
        <begin position="18"/>
        <end position="301"/>
    </location>
</feature>
<evidence type="ECO:0000256" key="7">
    <source>
        <dbReference type="ARBA" id="ARBA00023002"/>
    </source>
</evidence>
<comment type="subcellular location">
    <subcellularLocation>
        <location evidence="2">Secreted</location>
    </subcellularLocation>
</comment>
<evidence type="ECO:0000259" key="18">
    <source>
        <dbReference type="Pfam" id="PF03443"/>
    </source>
</evidence>
<keyword evidence="10" id="KW-1015">Disulfide bond</keyword>
<dbReference type="PANTHER" id="PTHR33353:SF17">
    <property type="entry name" value="ENDO-BETA-1,4-GLUCANASE D"/>
    <property type="match status" value="1"/>
</dbReference>
<evidence type="ECO:0000256" key="10">
    <source>
        <dbReference type="ARBA" id="ARBA00023157"/>
    </source>
</evidence>
<evidence type="ECO:0000256" key="15">
    <source>
        <dbReference type="ARBA" id="ARBA00047174"/>
    </source>
</evidence>
<dbReference type="EC" id="1.14.99.56" evidence="15"/>
<evidence type="ECO:0000256" key="3">
    <source>
        <dbReference type="ARBA" id="ARBA00022525"/>
    </source>
</evidence>
<evidence type="ECO:0000256" key="16">
    <source>
        <dbReference type="SAM" id="MobiDB-lite"/>
    </source>
</evidence>
<dbReference type="PANTHER" id="PTHR33353">
    <property type="entry name" value="PUTATIVE (AFU_ORTHOLOGUE AFUA_1G12560)-RELATED"/>
    <property type="match status" value="1"/>
</dbReference>
<keyword evidence="5 17" id="KW-0732">Signal</keyword>
<comment type="similarity">
    <text evidence="13">Belongs to the polysaccharide monooxygenase AA9 family.</text>
</comment>
<dbReference type="GeneID" id="85308655"/>
<evidence type="ECO:0000256" key="4">
    <source>
        <dbReference type="ARBA" id="ARBA00022723"/>
    </source>
</evidence>
<evidence type="ECO:0000256" key="5">
    <source>
        <dbReference type="ARBA" id="ARBA00022729"/>
    </source>
</evidence>
<feature type="compositionally biased region" description="Acidic residues" evidence="16">
    <location>
        <begin position="221"/>
        <end position="245"/>
    </location>
</feature>
<dbReference type="AlphaFoldDB" id="A0AAJ0FM02"/>
<keyword evidence="6" id="KW-0136">Cellulose degradation</keyword>
<dbReference type="InterPro" id="IPR049892">
    <property type="entry name" value="AA9"/>
</dbReference>
<keyword evidence="3" id="KW-0964">Secreted</keyword>
<evidence type="ECO:0000256" key="11">
    <source>
        <dbReference type="ARBA" id="ARBA00023277"/>
    </source>
</evidence>
<keyword evidence="12" id="KW-0624">Polysaccharide degradation</keyword>
<dbReference type="GO" id="GO:0005576">
    <property type="term" value="C:extracellular region"/>
    <property type="evidence" value="ECO:0007669"/>
    <property type="project" value="UniProtKB-SubCell"/>
</dbReference>
<organism evidence="19 20">
    <name type="scientific">Phialemonium atrogriseum</name>
    <dbReference type="NCBI Taxonomy" id="1093897"/>
    <lineage>
        <taxon>Eukaryota</taxon>
        <taxon>Fungi</taxon>
        <taxon>Dikarya</taxon>
        <taxon>Ascomycota</taxon>
        <taxon>Pezizomycotina</taxon>
        <taxon>Sordariomycetes</taxon>
        <taxon>Sordariomycetidae</taxon>
        <taxon>Cephalothecales</taxon>
        <taxon>Cephalothecaceae</taxon>
        <taxon>Phialemonium</taxon>
    </lineage>
</organism>
<proteinExistence type="inferred from homology"/>
<keyword evidence="4" id="KW-0479">Metal-binding</keyword>
<comment type="caution">
    <text evidence="19">The sequence shown here is derived from an EMBL/GenBank/DDBJ whole genome shotgun (WGS) entry which is preliminary data.</text>
</comment>
<dbReference type="GO" id="GO:0030245">
    <property type="term" value="P:cellulose catabolic process"/>
    <property type="evidence" value="ECO:0007669"/>
    <property type="project" value="UniProtKB-KW"/>
</dbReference>
<dbReference type="Gene3D" id="2.70.50.70">
    <property type="match status" value="1"/>
</dbReference>
<keyword evidence="11" id="KW-0119">Carbohydrate metabolism</keyword>
<sequence>MHFTSATVLALAGIASAHTHMFSVWVNGEDQGDGRGKYIRSPPNNSPITDLTLPAVACNVKGGEAVPEFVTAAAGDSLTFEWYHDARGDDIIAESHKGPIITYIAEYTESDGSDAGWTKISQDGLDGDQWAVDRLIAAQGKWDFRLPASLKAGKYLIRQEVIGLHEADVAYSEDPARGAQLYPSCVQVEVTGGGANVPDQGFSFATGYTDQTPGIVFNIYPDEDEDGEDGEDGEGGGEGDGEGAGDESANRRVRAAAPLGEYNIPGPELWTEAAPGSGSGSGGNATGTRSLRIKGRAVVRV</sequence>
<dbReference type="RefSeq" id="XP_060284076.1">
    <property type="nucleotide sequence ID" value="XM_060425468.1"/>
</dbReference>
<comment type="catalytic activity">
    <reaction evidence="14">
        <text>[(1-&gt;4)-beta-D-glucosyl]n+m + reduced acceptor + O2 = 4-dehydro-beta-D-glucosyl-[(1-&gt;4)-beta-D-glucosyl]n-1 + [(1-&gt;4)-beta-D-glucosyl]m + acceptor + H2O.</text>
        <dbReference type="EC" id="1.14.99.56"/>
    </reaction>
</comment>
<keyword evidence="9" id="KW-0503">Monooxygenase</keyword>
<feature type="region of interest" description="Disordered" evidence="16">
    <location>
        <begin position="215"/>
        <end position="301"/>
    </location>
</feature>
<reference evidence="19" key="1">
    <citation type="submission" date="2023-06" db="EMBL/GenBank/DDBJ databases">
        <title>Genome-scale phylogeny and comparative genomics of the fungal order Sordariales.</title>
        <authorList>
            <consortium name="Lawrence Berkeley National Laboratory"/>
            <person name="Hensen N."/>
            <person name="Bonometti L."/>
            <person name="Westerberg I."/>
            <person name="Brannstrom I.O."/>
            <person name="Guillou S."/>
            <person name="Cros-Aarteil S."/>
            <person name="Calhoun S."/>
            <person name="Haridas S."/>
            <person name="Kuo A."/>
            <person name="Mondo S."/>
            <person name="Pangilinan J."/>
            <person name="Riley R."/>
            <person name="Labutti K."/>
            <person name="Andreopoulos B."/>
            <person name="Lipzen A."/>
            <person name="Chen C."/>
            <person name="Yanf M."/>
            <person name="Daum C."/>
            <person name="Ng V."/>
            <person name="Clum A."/>
            <person name="Steindorff A."/>
            <person name="Ohm R."/>
            <person name="Martin F."/>
            <person name="Silar P."/>
            <person name="Natvig D."/>
            <person name="Lalanne C."/>
            <person name="Gautier V."/>
            <person name="Ament-Velasquez S.L."/>
            <person name="Kruys A."/>
            <person name="Hutchinson M.I."/>
            <person name="Powell A.J."/>
            <person name="Barry K."/>
            <person name="Miller A.N."/>
            <person name="Grigoriev I.V."/>
            <person name="Debuchy R."/>
            <person name="Gladieux P."/>
            <person name="Thoren M.H."/>
            <person name="Johannesson H."/>
        </authorList>
    </citation>
    <scope>NUCLEOTIDE SEQUENCE</scope>
    <source>
        <strain evidence="19">8032-3</strain>
    </source>
</reference>
<keyword evidence="8" id="KW-0186">Copper</keyword>
<evidence type="ECO:0000256" key="17">
    <source>
        <dbReference type="SAM" id="SignalP"/>
    </source>
</evidence>
<dbReference type="Pfam" id="PF03443">
    <property type="entry name" value="AA9"/>
    <property type="match status" value="1"/>
</dbReference>
<evidence type="ECO:0000256" key="9">
    <source>
        <dbReference type="ARBA" id="ARBA00023033"/>
    </source>
</evidence>
<protein>
    <recommendedName>
        <fullName evidence="15">lytic cellulose monooxygenase (C4-dehydrogenating)</fullName>
        <ecNumber evidence="15">1.14.99.56</ecNumber>
    </recommendedName>
</protein>
<name>A0AAJ0FM02_9PEZI</name>
<dbReference type="GO" id="GO:0004497">
    <property type="term" value="F:monooxygenase activity"/>
    <property type="evidence" value="ECO:0007669"/>
    <property type="project" value="UniProtKB-KW"/>
</dbReference>
<evidence type="ECO:0000256" key="2">
    <source>
        <dbReference type="ARBA" id="ARBA00004613"/>
    </source>
</evidence>
<keyword evidence="20" id="KW-1185">Reference proteome</keyword>
<dbReference type="InterPro" id="IPR005103">
    <property type="entry name" value="AA9_LPMO"/>
</dbReference>
<evidence type="ECO:0000256" key="6">
    <source>
        <dbReference type="ARBA" id="ARBA00023001"/>
    </source>
</evidence>
<comment type="cofactor">
    <cofactor evidence="1">
        <name>Cu(2+)</name>
        <dbReference type="ChEBI" id="CHEBI:29036"/>
    </cofactor>
</comment>
<accession>A0AAJ0FM02</accession>
<dbReference type="GO" id="GO:0046872">
    <property type="term" value="F:metal ion binding"/>
    <property type="evidence" value="ECO:0007669"/>
    <property type="project" value="UniProtKB-KW"/>
</dbReference>
<evidence type="ECO:0000256" key="14">
    <source>
        <dbReference type="ARBA" id="ARBA00045077"/>
    </source>
</evidence>
<evidence type="ECO:0000313" key="19">
    <source>
        <dbReference type="EMBL" id="KAK1767863.1"/>
    </source>
</evidence>
<evidence type="ECO:0000256" key="1">
    <source>
        <dbReference type="ARBA" id="ARBA00001973"/>
    </source>
</evidence>
<evidence type="ECO:0000256" key="13">
    <source>
        <dbReference type="ARBA" id="ARBA00044502"/>
    </source>
</evidence>